<comment type="similarity">
    <text evidence="1 5">Belongs to the Fmt family.</text>
</comment>
<name>A0A931E1K7_9CORY</name>
<accession>A0A931E1K7</accession>
<comment type="caution">
    <text evidence="8">The sequence shown here is derived from an EMBL/GenBank/DDBJ whole genome shotgun (WGS) entry which is preliminary data.</text>
</comment>
<dbReference type="PANTHER" id="PTHR11138">
    <property type="entry name" value="METHIONYL-TRNA FORMYLTRANSFERASE"/>
    <property type="match status" value="1"/>
</dbReference>
<keyword evidence="3 5" id="KW-0808">Transferase</keyword>
<reference evidence="8" key="1">
    <citation type="submission" date="2020-11" db="EMBL/GenBank/DDBJ databases">
        <title>Sequencing the genomes of 1000 actinobacteria strains.</title>
        <authorList>
            <person name="Klenk H.-P."/>
        </authorList>
    </citation>
    <scope>NUCLEOTIDE SEQUENCE</scope>
    <source>
        <strain evidence="8">DSM 45632</strain>
    </source>
</reference>
<evidence type="ECO:0000259" key="7">
    <source>
        <dbReference type="Pfam" id="PF02911"/>
    </source>
</evidence>
<feature type="binding site" evidence="5">
    <location>
        <begin position="110"/>
        <end position="113"/>
    </location>
    <ligand>
        <name>(6S)-5,6,7,8-tetrahydrofolate</name>
        <dbReference type="ChEBI" id="CHEBI:57453"/>
    </ligand>
</feature>
<dbReference type="FunFam" id="3.40.50.12230:FF:000001">
    <property type="entry name" value="Methionyl-tRNA formyltransferase"/>
    <property type="match status" value="1"/>
</dbReference>
<gene>
    <name evidence="5" type="primary">fmt</name>
    <name evidence="8" type="ORF">IW254_000645</name>
</gene>
<evidence type="ECO:0000256" key="5">
    <source>
        <dbReference type="HAMAP-Rule" id="MF_00182"/>
    </source>
</evidence>
<feature type="domain" description="Formyl transferase N-terminal" evidence="6">
    <location>
        <begin position="2"/>
        <end position="180"/>
    </location>
</feature>
<dbReference type="InterPro" id="IPR044135">
    <property type="entry name" value="Met-tRNA-FMT_C"/>
</dbReference>
<dbReference type="PANTHER" id="PTHR11138:SF5">
    <property type="entry name" value="METHIONYL-TRNA FORMYLTRANSFERASE, MITOCHONDRIAL"/>
    <property type="match status" value="1"/>
</dbReference>
<dbReference type="InterPro" id="IPR036477">
    <property type="entry name" value="Formyl_transf_N_sf"/>
</dbReference>
<evidence type="ECO:0000256" key="1">
    <source>
        <dbReference type="ARBA" id="ARBA00010699"/>
    </source>
</evidence>
<dbReference type="EMBL" id="JADOUE010000001">
    <property type="protein sequence ID" value="MBG6121676.1"/>
    <property type="molecule type" value="Genomic_DNA"/>
</dbReference>
<dbReference type="InterPro" id="IPR011034">
    <property type="entry name" value="Formyl_transferase-like_C_sf"/>
</dbReference>
<evidence type="ECO:0000256" key="2">
    <source>
        <dbReference type="ARBA" id="ARBA00012261"/>
    </source>
</evidence>
<dbReference type="GO" id="GO:0004479">
    <property type="term" value="F:methionyl-tRNA formyltransferase activity"/>
    <property type="evidence" value="ECO:0007669"/>
    <property type="project" value="UniProtKB-UniRule"/>
</dbReference>
<dbReference type="InterPro" id="IPR005794">
    <property type="entry name" value="Fmt"/>
</dbReference>
<sequence length="309" mass="33002">MRLIFAGTPEPAVESLRALIDSRHEVVTVLTRPDARKSRGRTLHPSPVKALAEEHGIEVLTPETLKANDEIRQRLRDLAPDCIPVVAYGNLIPDDMLDIPTHGWVNLHFSVLPNWRGAAPVQHAILAGDDTTGVSVFRIDSGLDTGDVILSTNDPIAPEDTAGDLLERLARGGANALVEAMDMLEDGTAQLTKQPEEGTYASKITTDDARIDWTQPVEVVDRAIRAFTPAPGAWTTLGGDRVKVGPVTPAGTSDLQPGDVTVTKKHVSVGTGTGDVILGTIQPPGKKMMNAADWGRGLSADVVEGLKFQ</sequence>
<evidence type="ECO:0000313" key="9">
    <source>
        <dbReference type="Proteomes" id="UP000658613"/>
    </source>
</evidence>
<dbReference type="CDD" id="cd08646">
    <property type="entry name" value="FMT_core_Met-tRNA-FMT_N"/>
    <property type="match status" value="1"/>
</dbReference>
<dbReference type="InterPro" id="IPR002376">
    <property type="entry name" value="Formyl_transf_N"/>
</dbReference>
<proteinExistence type="inferred from homology"/>
<dbReference type="Pfam" id="PF02911">
    <property type="entry name" value="Formyl_trans_C"/>
    <property type="match status" value="1"/>
</dbReference>
<dbReference type="InterPro" id="IPR041711">
    <property type="entry name" value="Met-tRNA-FMT_N"/>
</dbReference>
<evidence type="ECO:0000256" key="4">
    <source>
        <dbReference type="ARBA" id="ARBA00022917"/>
    </source>
</evidence>
<keyword evidence="4 5" id="KW-0648">Protein biosynthesis</keyword>
<dbReference type="InterPro" id="IPR005793">
    <property type="entry name" value="Formyl_trans_C"/>
</dbReference>
<dbReference type="GO" id="GO:0005829">
    <property type="term" value="C:cytosol"/>
    <property type="evidence" value="ECO:0007669"/>
    <property type="project" value="TreeGrafter"/>
</dbReference>
<comment type="catalytic activity">
    <reaction evidence="5">
        <text>L-methionyl-tRNA(fMet) + (6R)-10-formyltetrahydrofolate = N-formyl-L-methionyl-tRNA(fMet) + (6S)-5,6,7,8-tetrahydrofolate + H(+)</text>
        <dbReference type="Rhea" id="RHEA:24380"/>
        <dbReference type="Rhea" id="RHEA-COMP:9952"/>
        <dbReference type="Rhea" id="RHEA-COMP:9953"/>
        <dbReference type="ChEBI" id="CHEBI:15378"/>
        <dbReference type="ChEBI" id="CHEBI:57453"/>
        <dbReference type="ChEBI" id="CHEBI:78530"/>
        <dbReference type="ChEBI" id="CHEBI:78844"/>
        <dbReference type="ChEBI" id="CHEBI:195366"/>
        <dbReference type="EC" id="2.1.2.9"/>
    </reaction>
</comment>
<feature type="domain" description="Formyl transferase C-terminal" evidence="7">
    <location>
        <begin position="203"/>
        <end position="297"/>
    </location>
</feature>
<comment type="function">
    <text evidence="5">Attaches a formyl group to the free amino group of methionyl-tRNA(fMet). The formyl group appears to play a dual role in the initiator identity of N-formylmethionyl-tRNA by promoting its recognition by IF2 and preventing the misappropriation of this tRNA by the elongation apparatus.</text>
</comment>
<dbReference type="Pfam" id="PF00551">
    <property type="entry name" value="Formyl_trans_N"/>
    <property type="match status" value="1"/>
</dbReference>
<evidence type="ECO:0000313" key="8">
    <source>
        <dbReference type="EMBL" id="MBG6121676.1"/>
    </source>
</evidence>
<organism evidence="8 9">
    <name type="scientific">Corynebacterium aquatimens</name>
    <dbReference type="NCBI Taxonomy" id="1190508"/>
    <lineage>
        <taxon>Bacteria</taxon>
        <taxon>Bacillati</taxon>
        <taxon>Actinomycetota</taxon>
        <taxon>Actinomycetes</taxon>
        <taxon>Mycobacteriales</taxon>
        <taxon>Corynebacteriaceae</taxon>
        <taxon>Corynebacterium</taxon>
    </lineage>
</organism>
<dbReference type="SUPFAM" id="SSF50486">
    <property type="entry name" value="FMT C-terminal domain-like"/>
    <property type="match status" value="1"/>
</dbReference>
<keyword evidence="9" id="KW-1185">Reference proteome</keyword>
<dbReference type="EC" id="2.1.2.9" evidence="2 5"/>
<dbReference type="AlphaFoldDB" id="A0A931E1K7"/>
<evidence type="ECO:0000259" key="6">
    <source>
        <dbReference type="Pfam" id="PF00551"/>
    </source>
</evidence>
<dbReference type="Proteomes" id="UP000658613">
    <property type="component" value="Unassembled WGS sequence"/>
</dbReference>
<dbReference type="CDD" id="cd08704">
    <property type="entry name" value="Met_tRNA_FMT_C"/>
    <property type="match status" value="1"/>
</dbReference>
<dbReference type="SUPFAM" id="SSF53328">
    <property type="entry name" value="Formyltransferase"/>
    <property type="match status" value="1"/>
</dbReference>
<dbReference type="HAMAP" id="MF_00182">
    <property type="entry name" value="Formyl_trans"/>
    <property type="match status" value="1"/>
</dbReference>
<evidence type="ECO:0000256" key="3">
    <source>
        <dbReference type="ARBA" id="ARBA00022679"/>
    </source>
</evidence>
<dbReference type="RefSeq" id="WP_196824189.1">
    <property type="nucleotide sequence ID" value="NZ_CP046980.1"/>
</dbReference>
<dbReference type="NCBIfam" id="TIGR00460">
    <property type="entry name" value="fmt"/>
    <property type="match status" value="1"/>
</dbReference>
<dbReference type="Gene3D" id="3.40.50.12230">
    <property type="match status" value="1"/>
</dbReference>
<protein>
    <recommendedName>
        <fullName evidence="2 5">Methionyl-tRNA formyltransferase</fullName>
        <ecNumber evidence="2 5">2.1.2.9</ecNumber>
    </recommendedName>
</protein>